<gene>
    <name evidence="7" type="ORF">HGO97_019160</name>
</gene>
<keyword evidence="8" id="KW-1185">Reference proteome</keyword>
<evidence type="ECO:0000259" key="6">
    <source>
        <dbReference type="Pfam" id="PF05154"/>
    </source>
</evidence>
<feature type="domain" description="TM2" evidence="6">
    <location>
        <begin position="59"/>
        <end position="108"/>
    </location>
</feature>
<comment type="subcellular location">
    <subcellularLocation>
        <location evidence="1">Membrane</location>
        <topology evidence="1">Multi-pass membrane protein</topology>
    </subcellularLocation>
</comment>
<sequence>MGRFQEMKAKERIDFAKMALMEDELHEVEERYGVEKPLKLWQRLGDRYFNWRENRELHEVNRKTYILLTVLLGWAGIHRFYEKRWMLGIFYLAFCWSGFPIALAIVDFMIALPMKADESGLILI</sequence>
<reference evidence="7 8" key="1">
    <citation type="submission" date="2021-06" db="EMBL/GenBank/DDBJ databases">
        <title>Faecalicatena sp. nov. isolated from porcine feces.</title>
        <authorList>
            <person name="Oh B.S."/>
            <person name="Lee J.H."/>
        </authorList>
    </citation>
    <scope>NUCLEOTIDE SEQUENCE [LARGE SCALE GENOMIC DNA]</scope>
    <source>
        <strain evidence="7 8">AGMB00832</strain>
    </source>
</reference>
<dbReference type="InterPro" id="IPR007829">
    <property type="entry name" value="TM2"/>
</dbReference>
<keyword evidence="4 5" id="KW-0472">Membrane</keyword>
<keyword evidence="3 5" id="KW-1133">Transmembrane helix</keyword>
<dbReference type="RefSeq" id="WP_216244489.1">
    <property type="nucleotide sequence ID" value="NZ_JABACJ020000024.1"/>
</dbReference>
<dbReference type="EMBL" id="JABACJ020000024">
    <property type="protein sequence ID" value="MBU3877926.1"/>
    <property type="molecule type" value="Genomic_DNA"/>
</dbReference>
<evidence type="ECO:0000313" key="7">
    <source>
        <dbReference type="EMBL" id="MBU3877926.1"/>
    </source>
</evidence>
<evidence type="ECO:0000256" key="5">
    <source>
        <dbReference type="SAM" id="Phobius"/>
    </source>
</evidence>
<proteinExistence type="predicted"/>
<evidence type="ECO:0000313" key="8">
    <source>
        <dbReference type="Proteomes" id="UP000723714"/>
    </source>
</evidence>
<feature type="transmembrane region" description="Helical" evidence="5">
    <location>
        <begin position="87"/>
        <end position="112"/>
    </location>
</feature>
<dbReference type="Proteomes" id="UP000723714">
    <property type="component" value="Unassembled WGS sequence"/>
</dbReference>
<evidence type="ECO:0000256" key="4">
    <source>
        <dbReference type="ARBA" id="ARBA00023136"/>
    </source>
</evidence>
<evidence type="ECO:0000256" key="3">
    <source>
        <dbReference type="ARBA" id="ARBA00022989"/>
    </source>
</evidence>
<keyword evidence="2 5" id="KW-0812">Transmembrane</keyword>
<dbReference type="Pfam" id="PF05154">
    <property type="entry name" value="TM2"/>
    <property type="match status" value="1"/>
</dbReference>
<comment type="caution">
    <text evidence="7">The sequence shown here is derived from an EMBL/GenBank/DDBJ whole genome shotgun (WGS) entry which is preliminary data.</text>
</comment>
<evidence type="ECO:0000256" key="2">
    <source>
        <dbReference type="ARBA" id="ARBA00022692"/>
    </source>
</evidence>
<name>A0ABS6D8Z4_9FIRM</name>
<evidence type="ECO:0000256" key="1">
    <source>
        <dbReference type="ARBA" id="ARBA00004141"/>
    </source>
</evidence>
<protein>
    <submittedName>
        <fullName evidence="7">TM2 domain-containing protein</fullName>
    </submittedName>
</protein>
<accession>A0ABS6D8Z4</accession>
<organism evidence="7 8">
    <name type="scientific">Faecalicatena faecalis</name>
    <dbReference type="NCBI Taxonomy" id="2726362"/>
    <lineage>
        <taxon>Bacteria</taxon>
        <taxon>Bacillati</taxon>
        <taxon>Bacillota</taxon>
        <taxon>Clostridia</taxon>
        <taxon>Lachnospirales</taxon>
        <taxon>Lachnospiraceae</taxon>
        <taxon>Faecalicatena</taxon>
    </lineage>
</organism>